<reference evidence="6 7" key="1">
    <citation type="submission" date="2020-04" db="EMBL/GenBank/DDBJ databases">
        <title>Perkinsus olseni comparative genomics.</title>
        <authorList>
            <person name="Bogema D.R."/>
        </authorList>
    </citation>
    <scope>NUCLEOTIDE SEQUENCE [LARGE SCALE GENOMIC DNA]</scope>
    <source>
        <strain evidence="6">ATCC PRA-205</strain>
    </source>
</reference>
<dbReference type="AlphaFoldDB" id="A0A7J6UC22"/>
<dbReference type="Proteomes" id="UP000574390">
    <property type="component" value="Unassembled WGS sequence"/>
</dbReference>
<dbReference type="InterPro" id="IPR018247">
    <property type="entry name" value="EF_Hand_1_Ca_BS"/>
</dbReference>
<dbReference type="SUPFAM" id="SSF50978">
    <property type="entry name" value="WD40 repeat-like"/>
    <property type="match status" value="2"/>
</dbReference>
<feature type="repeat" description="WD" evidence="3">
    <location>
        <begin position="325"/>
        <end position="349"/>
    </location>
</feature>
<accession>A0A7J6UC22</accession>
<evidence type="ECO:0000256" key="4">
    <source>
        <dbReference type="SAM" id="MobiDB-lite"/>
    </source>
</evidence>
<dbReference type="Gene3D" id="2.130.10.10">
    <property type="entry name" value="YVTN repeat-like/Quinoprotein amine dehydrogenase"/>
    <property type="match status" value="4"/>
</dbReference>
<dbReference type="EMBL" id="JABANM010001154">
    <property type="protein sequence ID" value="KAF4754756.1"/>
    <property type="molecule type" value="Genomic_DNA"/>
</dbReference>
<evidence type="ECO:0000313" key="6">
    <source>
        <dbReference type="EMBL" id="KAF4754756.1"/>
    </source>
</evidence>
<dbReference type="Pfam" id="PF00400">
    <property type="entry name" value="WD40"/>
    <property type="match status" value="3"/>
</dbReference>
<dbReference type="PROSITE" id="PS00018">
    <property type="entry name" value="EF_HAND_1"/>
    <property type="match status" value="1"/>
</dbReference>
<protein>
    <recommendedName>
        <fullName evidence="5">EF-hand domain-containing protein</fullName>
    </recommendedName>
</protein>
<dbReference type="PROSITE" id="PS50222">
    <property type="entry name" value="EF_HAND_2"/>
    <property type="match status" value="1"/>
</dbReference>
<dbReference type="InterPro" id="IPR036322">
    <property type="entry name" value="WD40_repeat_dom_sf"/>
</dbReference>
<feature type="non-terminal residue" evidence="6">
    <location>
        <position position="1155"/>
    </location>
</feature>
<evidence type="ECO:0000256" key="1">
    <source>
        <dbReference type="ARBA" id="ARBA00022574"/>
    </source>
</evidence>
<sequence length="1155" mass="126921">RHSLLADVEAGCGVASEVRLQTLYTGIVPLRFAEDPRLLWGTRAEGVDGSWSTIRGGIVGPSQTTIRQQPCLGINGAGRMLSCEYRLTTVSENPDAEAMAKGRFSRMGKRGLARLKSDIMRLGNALSLEQFIRVVFLSMNRDEDGDALPDELSEDQELHLVQEYDQLDVDGSGALSWDEIASLVIGRGLREGVIKDATSNRFIRFKGCVDTGLHTTAISLVRHIKGSKTDRVAYSEQGSTILRFANVDLAPHSTLDTQAEEEDPCCILCLEYLPEWNTCVLGGSDMSLRFYDCRDLARSNLSTGQGDRARFRLRRKIVVPAAQRSICWSPSSQTLFTAGHDGCIYAWDVAAALASGGVADAIALRIKERGNSEQKFMGQQKSGVMDDGRVPVITLSIPKAAVGDQSLMSDQHRPYLAQASYRRVRTNDRYGSEVLAICDLGHTSNVTSLVELSDLGLIASCGLNQLIVLWDVHTGGRKRVLAGHTKAITCMAFSGNLSNTVNVCLVSGGFDYSILVWNPHYSDPLSAIRSHQAPVQAVEVLPSVPGLDDIHRVVSVDSMACIKVHDITTNQLLQSLPIPEISMLNDFTLIRTARSDGTPLIRAVACARQFRVFDLCTALAGHGEIVVIVQMQLIDWQDGRVKESYRMSSASPEPSRSVLHIHGLLLTASRSVVRSWRIDVDVALTLNSVIRHSSEVSCFCLGDRGLKVFIGDFRGGIAAYNLHTGSLLSCYSPHSHALSDLYYSPCGDRALLSVSSDNCVKVHAELEGEGVVYREPTVLRTASNLHLQPLTTVAFSQGRGLVAFGSVDAVVSVRSFESLGFVGHCVGHRSEITALSFLDPLALLVTADALGNVALWSLPPVREDFQFKCLYRFISMRTLGKTAAVTSIDFVLTGVGNSTCTFTASTPHEEWARTAATMREVDFLDPVGLSSEGRAIGGPERDQCTGRRDEDVKFFSTQPPDTDRSGRVSLSLVTGDEEGYVRWWDCDHFLHSEEILALGLHLPGFPARMAQRQRNPHWRGTSDGLEMAELAVSKARHLGWKITALLEGRRLIASERLWKAHEEGVSSVQIRAVGNSTRPVRPSKELVTESDLRYSEEGDHRLRDLLEKAKAITEAEPVEKARHRRSILQRLKQLKGPRERSQQPSQDCPELCRRS</sequence>
<dbReference type="InterPro" id="IPR019775">
    <property type="entry name" value="WD40_repeat_CS"/>
</dbReference>
<dbReference type="SMART" id="SM00320">
    <property type="entry name" value="WD40"/>
    <property type="match status" value="10"/>
</dbReference>
<dbReference type="PROSITE" id="PS00678">
    <property type="entry name" value="WD_REPEATS_1"/>
    <property type="match status" value="1"/>
</dbReference>
<dbReference type="InterPro" id="IPR001680">
    <property type="entry name" value="WD40_rpt"/>
</dbReference>
<dbReference type="PANTHER" id="PTHR19848:SF8">
    <property type="entry name" value="F-BOX AND WD REPEAT DOMAIN CONTAINING 7"/>
    <property type="match status" value="1"/>
</dbReference>
<organism evidence="6 7">
    <name type="scientific">Perkinsus olseni</name>
    <name type="common">Perkinsus atlanticus</name>
    <dbReference type="NCBI Taxonomy" id="32597"/>
    <lineage>
        <taxon>Eukaryota</taxon>
        <taxon>Sar</taxon>
        <taxon>Alveolata</taxon>
        <taxon>Perkinsozoa</taxon>
        <taxon>Perkinsea</taxon>
        <taxon>Perkinsida</taxon>
        <taxon>Perkinsidae</taxon>
        <taxon>Perkinsus</taxon>
    </lineage>
</organism>
<dbReference type="PROSITE" id="PS50082">
    <property type="entry name" value="WD_REPEATS_2"/>
    <property type="match status" value="3"/>
</dbReference>
<dbReference type="InterPro" id="IPR002048">
    <property type="entry name" value="EF_hand_dom"/>
</dbReference>
<gene>
    <name evidence="6" type="ORF">FOZ62_025132</name>
</gene>
<evidence type="ECO:0000259" key="5">
    <source>
        <dbReference type="PROSITE" id="PS50222"/>
    </source>
</evidence>
<evidence type="ECO:0000256" key="3">
    <source>
        <dbReference type="PROSITE-ProRule" id="PRU00221"/>
    </source>
</evidence>
<dbReference type="PANTHER" id="PTHR19848">
    <property type="entry name" value="WD40 REPEAT PROTEIN"/>
    <property type="match status" value="1"/>
</dbReference>
<keyword evidence="1 3" id="KW-0853">WD repeat</keyword>
<keyword evidence="2" id="KW-0677">Repeat</keyword>
<comment type="caution">
    <text evidence="6">The sequence shown here is derived from an EMBL/GenBank/DDBJ whole genome shotgun (WGS) entry which is preliminary data.</text>
</comment>
<feature type="domain" description="EF-hand" evidence="5">
    <location>
        <begin position="155"/>
        <end position="190"/>
    </location>
</feature>
<dbReference type="InterPro" id="IPR015943">
    <property type="entry name" value="WD40/YVTN_repeat-like_dom_sf"/>
</dbReference>
<evidence type="ECO:0000256" key="2">
    <source>
        <dbReference type="ARBA" id="ARBA00022737"/>
    </source>
</evidence>
<proteinExistence type="predicted"/>
<name>A0A7J6UC22_PEROL</name>
<evidence type="ECO:0000313" key="7">
    <source>
        <dbReference type="Proteomes" id="UP000574390"/>
    </source>
</evidence>
<feature type="repeat" description="WD" evidence="3">
    <location>
        <begin position="439"/>
        <end position="480"/>
    </location>
</feature>
<feature type="region of interest" description="Disordered" evidence="4">
    <location>
        <begin position="1131"/>
        <end position="1155"/>
    </location>
</feature>
<dbReference type="GO" id="GO:0005509">
    <property type="term" value="F:calcium ion binding"/>
    <property type="evidence" value="ECO:0007669"/>
    <property type="project" value="InterPro"/>
</dbReference>
<feature type="repeat" description="WD" evidence="3">
    <location>
        <begin position="481"/>
        <end position="518"/>
    </location>
</feature>